<evidence type="ECO:0000313" key="3">
    <source>
        <dbReference type="WBParaSite" id="PEQ_0000380601-mRNA-1"/>
    </source>
</evidence>
<accession>A0A914RAV4</accession>
<dbReference type="Proteomes" id="UP000887564">
    <property type="component" value="Unplaced"/>
</dbReference>
<feature type="region of interest" description="Disordered" evidence="1">
    <location>
        <begin position="1"/>
        <end position="32"/>
    </location>
</feature>
<protein>
    <submittedName>
        <fullName evidence="3">Uncharacterized protein</fullName>
    </submittedName>
</protein>
<feature type="compositionally biased region" description="Polar residues" evidence="1">
    <location>
        <begin position="10"/>
        <end position="24"/>
    </location>
</feature>
<organism evidence="2 3">
    <name type="scientific">Parascaris equorum</name>
    <name type="common">Equine roundworm</name>
    <dbReference type="NCBI Taxonomy" id="6256"/>
    <lineage>
        <taxon>Eukaryota</taxon>
        <taxon>Metazoa</taxon>
        <taxon>Ecdysozoa</taxon>
        <taxon>Nematoda</taxon>
        <taxon>Chromadorea</taxon>
        <taxon>Rhabditida</taxon>
        <taxon>Spirurina</taxon>
        <taxon>Ascaridomorpha</taxon>
        <taxon>Ascaridoidea</taxon>
        <taxon>Ascarididae</taxon>
        <taxon>Parascaris</taxon>
    </lineage>
</organism>
<keyword evidence="2" id="KW-1185">Reference proteome</keyword>
<dbReference type="AlphaFoldDB" id="A0A914RAV4"/>
<evidence type="ECO:0000256" key="1">
    <source>
        <dbReference type="SAM" id="MobiDB-lite"/>
    </source>
</evidence>
<name>A0A914RAV4_PAREQ</name>
<dbReference type="WBParaSite" id="PEQ_0000380601-mRNA-1">
    <property type="protein sequence ID" value="PEQ_0000380601-mRNA-1"/>
    <property type="gene ID" value="PEQ_0000380601"/>
</dbReference>
<reference evidence="3" key="1">
    <citation type="submission" date="2022-11" db="UniProtKB">
        <authorList>
            <consortium name="WormBaseParasite"/>
        </authorList>
    </citation>
    <scope>IDENTIFICATION</scope>
</reference>
<evidence type="ECO:0000313" key="2">
    <source>
        <dbReference type="Proteomes" id="UP000887564"/>
    </source>
</evidence>
<sequence length="44" mass="5218">MSKRMHCEKSSTTTSGYDRSGSNMQRKRRLHGYSTQRIPIAWRM</sequence>
<proteinExistence type="predicted"/>